<reference evidence="2 3" key="1">
    <citation type="submission" date="2019-01" db="EMBL/GenBank/DDBJ databases">
        <authorList>
            <person name="Sayadi A."/>
        </authorList>
    </citation>
    <scope>NUCLEOTIDE SEQUENCE [LARGE SCALE GENOMIC DNA]</scope>
</reference>
<name>A0A653CG51_CALMS</name>
<organism evidence="2 3">
    <name type="scientific">Callosobruchus maculatus</name>
    <name type="common">Southern cowpea weevil</name>
    <name type="synonym">Pulse bruchid</name>
    <dbReference type="NCBI Taxonomy" id="64391"/>
    <lineage>
        <taxon>Eukaryota</taxon>
        <taxon>Metazoa</taxon>
        <taxon>Ecdysozoa</taxon>
        <taxon>Arthropoda</taxon>
        <taxon>Hexapoda</taxon>
        <taxon>Insecta</taxon>
        <taxon>Pterygota</taxon>
        <taxon>Neoptera</taxon>
        <taxon>Endopterygota</taxon>
        <taxon>Coleoptera</taxon>
        <taxon>Polyphaga</taxon>
        <taxon>Cucujiformia</taxon>
        <taxon>Chrysomeloidea</taxon>
        <taxon>Chrysomelidae</taxon>
        <taxon>Bruchinae</taxon>
        <taxon>Bruchini</taxon>
        <taxon>Callosobruchus</taxon>
    </lineage>
</organism>
<gene>
    <name evidence="2" type="ORF">CALMAC_LOCUS8730</name>
</gene>
<proteinExistence type="predicted"/>
<feature type="compositionally biased region" description="Basic and acidic residues" evidence="1">
    <location>
        <begin position="189"/>
        <end position="263"/>
    </location>
</feature>
<accession>A0A653CG51</accession>
<keyword evidence="3" id="KW-1185">Reference proteome</keyword>
<protein>
    <submittedName>
        <fullName evidence="2">Uncharacterized protein</fullName>
    </submittedName>
</protein>
<dbReference type="EMBL" id="CAACVG010007721">
    <property type="protein sequence ID" value="VEN46729.1"/>
    <property type="molecule type" value="Genomic_DNA"/>
</dbReference>
<feature type="compositionally biased region" description="Basic and acidic residues" evidence="1">
    <location>
        <begin position="331"/>
        <end position="365"/>
    </location>
</feature>
<feature type="region of interest" description="Disordered" evidence="1">
    <location>
        <begin position="110"/>
        <end position="375"/>
    </location>
</feature>
<evidence type="ECO:0000313" key="3">
    <source>
        <dbReference type="Proteomes" id="UP000410492"/>
    </source>
</evidence>
<dbReference type="AlphaFoldDB" id="A0A653CG51"/>
<evidence type="ECO:0000256" key="1">
    <source>
        <dbReference type="SAM" id="MobiDB-lite"/>
    </source>
</evidence>
<evidence type="ECO:0000313" key="2">
    <source>
        <dbReference type="EMBL" id="VEN46729.1"/>
    </source>
</evidence>
<sequence>MRQCPKLSTGETSVVELVLDGKDVTSLLLPETETGQVKDLVGLDNFYIEKNGEILTDTFRLEEVNGVNWSEDSLQKFKELNQEGTTFEIEFLEDSTVCLYLDGRDIKYDLVPPKSPQKAPKADPVKELSPTDETILVDLTNEDSETEKTNKPPDTVTDISPNDQGVLVDDTNEDSETEKINKPAVETDGLCKNEGKKSDLTEESESSKEEVSEKSVDIGEPHTLTDQHSVESEMSKEVNEASKQSEDVIEESSKEEVCGKLDDLGEPPIESETPKQANEASKQSDEGHTVMNEEPEVSSKAPEKSDESEALALSDEHPKGSANLEIATSKKPVEEEIKDVEKVEKDGETCKPEQTETDSKADSAEISKGLSNEGI</sequence>
<dbReference type="Proteomes" id="UP000410492">
    <property type="component" value="Unassembled WGS sequence"/>
</dbReference>